<proteinExistence type="predicted"/>
<feature type="chain" id="PRO_5046644934" description="Lipocalin-like domain-containing protein" evidence="1">
    <location>
        <begin position="21"/>
        <end position="121"/>
    </location>
</feature>
<evidence type="ECO:0000256" key="1">
    <source>
        <dbReference type="SAM" id="SignalP"/>
    </source>
</evidence>
<gene>
    <name evidence="2" type="ORF">RF679_15605</name>
</gene>
<dbReference type="Proteomes" id="UP001181355">
    <property type="component" value="Chromosome"/>
</dbReference>
<dbReference type="EMBL" id="CP133720">
    <property type="protein sequence ID" value="WMW80059.1"/>
    <property type="molecule type" value="Genomic_DNA"/>
</dbReference>
<accession>A0ABY9RGR8</accession>
<name>A0ABY9RGR8_9BURK</name>
<keyword evidence="1" id="KW-0732">Signal</keyword>
<reference evidence="2" key="1">
    <citation type="submission" date="2023-09" db="EMBL/GenBank/DDBJ databases">
        <title>Undibacterium sp. 20NA77.5 isolated from freshwater.</title>
        <authorList>
            <person name="Le V."/>
            <person name="Ko S.-R."/>
            <person name="Ahn C.-Y."/>
            <person name="Oh H.-M."/>
        </authorList>
    </citation>
    <scope>NUCLEOTIDE SEQUENCE</scope>
    <source>
        <strain evidence="2">20NA77.5</strain>
    </source>
</reference>
<keyword evidence="3" id="KW-1185">Reference proteome</keyword>
<protein>
    <recommendedName>
        <fullName evidence="4">Lipocalin-like domain-containing protein</fullName>
    </recommendedName>
</protein>
<feature type="signal peptide" evidence="1">
    <location>
        <begin position="1"/>
        <end position="20"/>
    </location>
</feature>
<organism evidence="2 3">
    <name type="scientific">Undibacterium cyanobacteriorum</name>
    <dbReference type="NCBI Taxonomy" id="3073561"/>
    <lineage>
        <taxon>Bacteria</taxon>
        <taxon>Pseudomonadati</taxon>
        <taxon>Pseudomonadota</taxon>
        <taxon>Betaproteobacteria</taxon>
        <taxon>Burkholderiales</taxon>
        <taxon>Oxalobacteraceae</taxon>
        <taxon>Undibacterium</taxon>
    </lineage>
</organism>
<evidence type="ECO:0000313" key="3">
    <source>
        <dbReference type="Proteomes" id="UP001181355"/>
    </source>
</evidence>
<evidence type="ECO:0008006" key="4">
    <source>
        <dbReference type="Google" id="ProtNLM"/>
    </source>
</evidence>
<dbReference type="RefSeq" id="WP_309481552.1">
    <property type="nucleotide sequence ID" value="NZ_CP133720.1"/>
</dbReference>
<evidence type="ECO:0000313" key="2">
    <source>
        <dbReference type="EMBL" id="WMW80059.1"/>
    </source>
</evidence>
<sequence>MLRYLLPVILVLLSACSKDTAPPNVIGTWQYSDDRLLTHMTYRSDKTFETDVTLNGKYLGKASGIWTLTGDTIDYVYTASGLERIPVGTKDRDVVASATPEKIVLKNAGDNYLNYYKVDPQ</sequence>
<dbReference type="PROSITE" id="PS51257">
    <property type="entry name" value="PROKAR_LIPOPROTEIN"/>
    <property type="match status" value="1"/>
</dbReference>